<evidence type="ECO:0000256" key="1">
    <source>
        <dbReference type="SAM" id="MobiDB-lite"/>
    </source>
</evidence>
<feature type="domain" description="GerMN" evidence="2">
    <location>
        <begin position="82"/>
        <end position="170"/>
    </location>
</feature>
<dbReference type="AlphaFoldDB" id="A0A0M4CUZ3"/>
<feature type="region of interest" description="Disordered" evidence="1">
    <location>
        <begin position="181"/>
        <end position="204"/>
    </location>
</feature>
<dbReference type="RefSeq" id="WP_157671716.1">
    <property type="nucleotide sequence ID" value="NZ_CP010802.1"/>
</dbReference>
<protein>
    <recommendedName>
        <fullName evidence="2">GerMN domain-containing protein</fullName>
    </recommendedName>
</protein>
<accession>A0A0M4CUZ3</accession>
<proteinExistence type="predicted"/>
<name>A0A0M4CUZ3_9BACT</name>
<organism evidence="3 4">
    <name type="scientific">Desulfuromonas soudanensis</name>
    <dbReference type="NCBI Taxonomy" id="1603606"/>
    <lineage>
        <taxon>Bacteria</taxon>
        <taxon>Pseudomonadati</taxon>
        <taxon>Thermodesulfobacteriota</taxon>
        <taxon>Desulfuromonadia</taxon>
        <taxon>Desulfuromonadales</taxon>
        <taxon>Desulfuromonadaceae</taxon>
        <taxon>Desulfuromonas</taxon>
    </lineage>
</organism>
<dbReference type="PATRIC" id="fig|1603606.3.peg.710"/>
<dbReference type="SMART" id="SM00909">
    <property type="entry name" value="Germane"/>
    <property type="match status" value="1"/>
</dbReference>
<gene>
    <name evidence="3" type="ORF">DSOUD_0653</name>
</gene>
<dbReference type="Pfam" id="PF10646">
    <property type="entry name" value="Germane"/>
    <property type="match status" value="1"/>
</dbReference>
<dbReference type="STRING" id="1603606.DSOUD_0653"/>
<sequence>MQKKRLQHRPILLAFLILLLVLGALVARKYLFTSAPRPLPVAEVSGPKALREVVLYFGSADGSHLVPEGREIEDCLEERACLMETVRALIAGPVGDLTPVFPSHAVLLDIVEEGGTAQVDFSGDLVTGHPGGSISELLTIYSLANTLSENFPYVRQVQILVDGAPIETLKGHVDLREPVKADFTYGRPSQGTPPAAGSREETQR</sequence>
<dbReference type="InterPro" id="IPR019606">
    <property type="entry name" value="GerMN"/>
</dbReference>
<dbReference type="Proteomes" id="UP000057158">
    <property type="component" value="Chromosome"/>
</dbReference>
<keyword evidence="4" id="KW-1185">Reference proteome</keyword>
<dbReference type="KEGG" id="des:DSOUD_0653"/>
<dbReference type="OrthoDB" id="9809406at2"/>
<reference evidence="3 4" key="1">
    <citation type="submission" date="2015-07" db="EMBL/GenBank/DDBJ databases">
        <title>Isolation and Genomic Characterization of a Novel Halophilic Metal-Reducing Deltaproteobacterium from the Deep Subsurface.</title>
        <authorList>
            <person name="Badalamenti J.P."/>
            <person name="Summers Z.M."/>
            <person name="Gralnick J.A."/>
            <person name="Bond D.R."/>
        </authorList>
    </citation>
    <scope>NUCLEOTIDE SEQUENCE [LARGE SCALE GENOMIC DNA]</scope>
    <source>
        <strain evidence="3 4">WTL</strain>
    </source>
</reference>
<evidence type="ECO:0000313" key="3">
    <source>
        <dbReference type="EMBL" id="ALC15441.1"/>
    </source>
</evidence>
<evidence type="ECO:0000313" key="4">
    <source>
        <dbReference type="Proteomes" id="UP000057158"/>
    </source>
</evidence>
<evidence type="ECO:0000259" key="2">
    <source>
        <dbReference type="SMART" id="SM00909"/>
    </source>
</evidence>
<dbReference type="EMBL" id="CP010802">
    <property type="protein sequence ID" value="ALC15441.1"/>
    <property type="molecule type" value="Genomic_DNA"/>
</dbReference>